<evidence type="ECO:0000313" key="2">
    <source>
        <dbReference type="Proteomes" id="UP000789759"/>
    </source>
</evidence>
<evidence type="ECO:0000313" key="1">
    <source>
        <dbReference type="EMBL" id="CAG8635005.1"/>
    </source>
</evidence>
<organism evidence="1 2">
    <name type="scientific">Cetraspora pellucida</name>
    <dbReference type="NCBI Taxonomy" id="1433469"/>
    <lineage>
        <taxon>Eukaryota</taxon>
        <taxon>Fungi</taxon>
        <taxon>Fungi incertae sedis</taxon>
        <taxon>Mucoromycota</taxon>
        <taxon>Glomeromycotina</taxon>
        <taxon>Glomeromycetes</taxon>
        <taxon>Diversisporales</taxon>
        <taxon>Gigasporaceae</taxon>
        <taxon>Cetraspora</taxon>
    </lineage>
</organism>
<protein>
    <submittedName>
        <fullName evidence="1">15320_t:CDS:1</fullName>
    </submittedName>
</protein>
<name>A0A9N9DDI7_9GLOM</name>
<sequence>SLYDYDNHGDNRRDEYRDEYRMTISIDPLTQKLGRSTTLKSYQK</sequence>
<feature type="non-terminal residue" evidence="1">
    <location>
        <position position="44"/>
    </location>
</feature>
<keyword evidence="2" id="KW-1185">Reference proteome</keyword>
<dbReference type="Proteomes" id="UP000789759">
    <property type="component" value="Unassembled WGS sequence"/>
</dbReference>
<accession>A0A9N9DDI7</accession>
<comment type="caution">
    <text evidence="1">The sequence shown here is derived from an EMBL/GenBank/DDBJ whole genome shotgun (WGS) entry which is preliminary data.</text>
</comment>
<reference evidence="1" key="1">
    <citation type="submission" date="2021-06" db="EMBL/GenBank/DDBJ databases">
        <authorList>
            <person name="Kallberg Y."/>
            <person name="Tangrot J."/>
            <person name="Rosling A."/>
        </authorList>
    </citation>
    <scope>NUCLEOTIDE SEQUENCE</scope>
    <source>
        <strain evidence="1">FL966</strain>
    </source>
</reference>
<proteinExistence type="predicted"/>
<gene>
    <name evidence="1" type="ORF">CPELLU_LOCUS8574</name>
</gene>
<dbReference type="EMBL" id="CAJVQA010006149">
    <property type="protein sequence ID" value="CAG8635005.1"/>
    <property type="molecule type" value="Genomic_DNA"/>
</dbReference>
<dbReference type="AlphaFoldDB" id="A0A9N9DDI7"/>